<organism evidence="1 2">
    <name type="scientific">Ruminiclostridium herbifermentans</name>
    <dbReference type="NCBI Taxonomy" id="2488810"/>
    <lineage>
        <taxon>Bacteria</taxon>
        <taxon>Bacillati</taxon>
        <taxon>Bacillota</taxon>
        <taxon>Clostridia</taxon>
        <taxon>Eubacteriales</taxon>
        <taxon>Oscillospiraceae</taxon>
        <taxon>Ruminiclostridium</taxon>
    </lineage>
</organism>
<dbReference type="AlphaFoldDB" id="A0A4V6EMT9"/>
<dbReference type="PROSITE" id="PS51257">
    <property type="entry name" value="PROKAR_LIPOPROTEIN"/>
    <property type="match status" value="1"/>
</dbReference>
<dbReference type="KEGG" id="rher:EHE19_018100"/>
<dbReference type="RefSeq" id="WP_137699261.1">
    <property type="nucleotide sequence ID" value="NZ_CP061336.1"/>
</dbReference>
<evidence type="ECO:0000313" key="2">
    <source>
        <dbReference type="Proteomes" id="UP000306409"/>
    </source>
</evidence>
<gene>
    <name evidence="1" type="ORF">EHE19_018100</name>
</gene>
<name>A0A4V6EMT9_9FIRM</name>
<sequence length="237" mass="26768">MKQIINLLILLSVFSLTLSGCGSTAKQQAVTNTTQQVQKVVKDTPHQVGQKGTMSTSVNGFFFDKSFEKADIVAEVTIQEWLGEIDSEDILETTIFRVSLEKIFKNNVDKNLKEVNLFQTGNSKRTVENSPLFKNGDRLLLYLKKTELEGYKNTYYILGEQTGIFRIVNTDKQDYVIKQVGDCPQLSDAKVTGNTDRIKNTLTKSYSVEFSNLDKIGMPETYNLATVEKLINEQKDK</sequence>
<reference evidence="1 2" key="1">
    <citation type="submission" date="2020-09" db="EMBL/GenBank/DDBJ databases">
        <title>Characterization and genome sequencing of Ruminiclostridium sp. nov. MA18.</title>
        <authorList>
            <person name="Rettenmaier R."/>
            <person name="Kowollik M.-L."/>
            <person name="Liebl W."/>
            <person name="Zverlov V."/>
        </authorList>
    </citation>
    <scope>NUCLEOTIDE SEQUENCE [LARGE SCALE GENOMIC DNA]</scope>
    <source>
        <strain evidence="1 2">MA18</strain>
    </source>
</reference>
<evidence type="ECO:0000313" key="1">
    <source>
        <dbReference type="EMBL" id="QNU66727.1"/>
    </source>
</evidence>
<accession>A0A4V6EMT9</accession>
<keyword evidence="2" id="KW-1185">Reference proteome</keyword>
<dbReference type="OrthoDB" id="2973100at2"/>
<evidence type="ECO:0008006" key="3">
    <source>
        <dbReference type="Google" id="ProtNLM"/>
    </source>
</evidence>
<protein>
    <recommendedName>
        <fullName evidence="3">Lipoprotein</fullName>
    </recommendedName>
</protein>
<proteinExistence type="predicted"/>
<dbReference type="EMBL" id="CP061336">
    <property type="protein sequence ID" value="QNU66727.1"/>
    <property type="molecule type" value="Genomic_DNA"/>
</dbReference>
<dbReference type="Proteomes" id="UP000306409">
    <property type="component" value="Chromosome"/>
</dbReference>